<evidence type="ECO:0000313" key="3">
    <source>
        <dbReference type="EMBL" id="QAT42256.1"/>
    </source>
</evidence>
<evidence type="ECO:0000313" key="4">
    <source>
        <dbReference type="Proteomes" id="UP000287601"/>
    </source>
</evidence>
<dbReference type="AlphaFoldDB" id="A0A410PTP0"/>
<evidence type="ECO:0000256" key="2">
    <source>
        <dbReference type="SAM" id="Phobius"/>
    </source>
</evidence>
<keyword evidence="4" id="KW-1185">Reference proteome</keyword>
<feature type="transmembrane region" description="Helical" evidence="2">
    <location>
        <begin position="96"/>
        <end position="116"/>
    </location>
</feature>
<feature type="transmembrane region" description="Helical" evidence="2">
    <location>
        <begin position="136"/>
        <end position="157"/>
    </location>
</feature>
<proteinExistence type="predicted"/>
<dbReference type="Gene3D" id="1.10.1900.10">
    <property type="entry name" value="c-terminal domain of poly(a) binding protein"/>
    <property type="match status" value="1"/>
</dbReference>
<keyword evidence="2" id="KW-0472">Membrane</keyword>
<accession>A0A410PTP0</accession>
<protein>
    <recommendedName>
        <fullName evidence="5">DUF1129 family protein</fullName>
    </recommendedName>
</protein>
<keyword evidence="2" id="KW-1133">Transmembrane helix</keyword>
<feature type="transmembrane region" description="Helical" evidence="2">
    <location>
        <begin position="195"/>
        <end position="214"/>
    </location>
</feature>
<keyword evidence="2" id="KW-0812">Transmembrane</keyword>
<feature type="region of interest" description="Disordered" evidence="1">
    <location>
        <begin position="1"/>
        <end position="20"/>
    </location>
</feature>
<evidence type="ECO:0000256" key="1">
    <source>
        <dbReference type="SAM" id="MobiDB-lite"/>
    </source>
</evidence>
<dbReference type="Proteomes" id="UP000287601">
    <property type="component" value="Chromosome"/>
</dbReference>
<dbReference type="OrthoDB" id="1655249at2"/>
<gene>
    <name evidence="3" type="ORF">EQM06_02855</name>
</gene>
<dbReference type="SUPFAM" id="SSF158560">
    <property type="entry name" value="BH3980-like"/>
    <property type="match status" value="1"/>
</dbReference>
<reference evidence="3 4" key="1">
    <citation type="submission" date="2019-01" db="EMBL/GenBank/DDBJ databases">
        <title>Draft genomes of a novel of Aminipila strains.</title>
        <authorList>
            <person name="Ma S."/>
        </authorList>
    </citation>
    <scope>NUCLEOTIDE SEQUENCE [LARGE SCALE GENOMIC DNA]</scope>
    <source>
        <strain evidence="4">JN-39</strain>
    </source>
</reference>
<dbReference type="KEGG" id="amij:EQM06_02855"/>
<feature type="transmembrane region" description="Helical" evidence="2">
    <location>
        <begin position="169"/>
        <end position="189"/>
    </location>
</feature>
<evidence type="ECO:0008006" key="5">
    <source>
        <dbReference type="Google" id="ProtNLM"/>
    </source>
</evidence>
<name>A0A410PTP0_9FIRM</name>
<organism evidence="3 4">
    <name type="scientific">Aminipila luticellarii</name>
    <dbReference type="NCBI Taxonomy" id="2507160"/>
    <lineage>
        <taxon>Bacteria</taxon>
        <taxon>Bacillati</taxon>
        <taxon>Bacillota</taxon>
        <taxon>Clostridia</taxon>
        <taxon>Peptostreptococcales</taxon>
        <taxon>Anaerovoracaceae</taxon>
        <taxon>Aminipila</taxon>
    </lineage>
</organism>
<dbReference type="RefSeq" id="WP_128744910.1">
    <property type="nucleotide sequence ID" value="NZ_CP035281.1"/>
</dbReference>
<dbReference type="EMBL" id="CP035281">
    <property type="protein sequence ID" value="QAT42256.1"/>
    <property type="molecule type" value="Genomic_DNA"/>
</dbReference>
<sequence>MKVEELRKRNNRLEEEKLSESENSDMTKIVVYLRGSRLSDMDQELVRQDILDIILAAKERGEEMSQAIGLDYKSFCDEVIAEMKPKGVEERVEETFITVLMSASVLLMIKMIFFTVEMIRSVFVNEPVHWNVPVSYLELFFVIAGIAAAWGVVKIILNDAFDENDRRTKILISMIFAAFIAFFTLMYGFHIGTGVLFEINLIAGYTVAIVLYLISKRCSRK</sequence>